<dbReference type="PRINTS" id="PR00420">
    <property type="entry name" value="RNGMNOXGNASE"/>
</dbReference>
<evidence type="ECO:0000313" key="13">
    <source>
        <dbReference type="Proteomes" id="UP000192656"/>
    </source>
</evidence>
<dbReference type="GO" id="GO:0015995">
    <property type="term" value="P:chlorophyll biosynthetic process"/>
    <property type="evidence" value="ECO:0007669"/>
    <property type="project" value="UniProtKB-KW"/>
</dbReference>
<keyword evidence="5" id="KW-0560">Oxidoreductase</keyword>
<dbReference type="GO" id="GO:0015979">
    <property type="term" value="P:photosynthesis"/>
    <property type="evidence" value="ECO:0007669"/>
    <property type="project" value="UniProtKB-KW"/>
</dbReference>
<comment type="similarity">
    <text evidence="1">Belongs to the geranylgeranyl reductase family. ChlP subfamily.</text>
</comment>
<dbReference type="Proteomes" id="UP000192656">
    <property type="component" value="Unassembled WGS sequence"/>
</dbReference>
<dbReference type="InterPro" id="IPR010253">
    <property type="entry name" value="BchP_ChlP_pln/prok"/>
</dbReference>
<reference evidence="12 13" key="1">
    <citation type="submission" date="2017-04" db="EMBL/GenBank/DDBJ databases">
        <authorList>
            <person name="Afonso C.L."/>
            <person name="Miller P.J."/>
            <person name="Scott M.A."/>
            <person name="Spackman E."/>
            <person name="Goraichik I."/>
            <person name="Dimitrov K.M."/>
            <person name="Suarez D.L."/>
            <person name="Swayne D.E."/>
        </authorList>
    </citation>
    <scope>NUCLEOTIDE SEQUENCE [LARGE SCALE GENOMIC DNA]</scope>
    <source>
        <strain evidence="12 13">CGMCC 1.10972</strain>
    </source>
</reference>
<keyword evidence="13" id="KW-1185">Reference proteome</keyword>
<proteinExistence type="inferred from homology"/>
<dbReference type="GO" id="GO:0102067">
    <property type="term" value="F:geranylgeranyl diphosphate reductase activity"/>
    <property type="evidence" value="ECO:0007669"/>
    <property type="project" value="UniProtKB-EC"/>
</dbReference>
<name>A0A1W2EUG9_9HYPH</name>
<dbReference type="AlphaFoldDB" id="A0A1W2EUG9"/>
<dbReference type="InterPro" id="IPR023753">
    <property type="entry name" value="FAD/NAD-binding_dom"/>
</dbReference>
<dbReference type="Gene3D" id="3.50.50.60">
    <property type="entry name" value="FAD/NAD(P)-binding domain"/>
    <property type="match status" value="1"/>
</dbReference>
<evidence type="ECO:0000313" key="12">
    <source>
        <dbReference type="EMBL" id="SMD13353.1"/>
    </source>
</evidence>
<dbReference type="EMBL" id="FWXR01000036">
    <property type="protein sequence ID" value="SMD13353.1"/>
    <property type="molecule type" value="Genomic_DNA"/>
</dbReference>
<evidence type="ECO:0000256" key="3">
    <source>
        <dbReference type="ARBA" id="ARBA00022531"/>
    </source>
</evidence>
<dbReference type="InterPro" id="IPR036188">
    <property type="entry name" value="FAD/NAD-bd_sf"/>
</dbReference>
<dbReference type="GO" id="GO:0045550">
    <property type="term" value="F:geranylgeranyl reductase activity"/>
    <property type="evidence" value="ECO:0007669"/>
    <property type="project" value="InterPro"/>
</dbReference>
<dbReference type="GO" id="GO:0071949">
    <property type="term" value="F:FAD binding"/>
    <property type="evidence" value="ECO:0007669"/>
    <property type="project" value="InterPro"/>
</dbReference>
<dbReference type="NCBIfam" id="TIGR02023">
    <property type="entry name" value="BchP-ChlP"/>
    <property type="match status" value="1"/>
</dbReference>
<comment type="catalytic activity">
    <reaction evidence="9">
        <text>phytyl diphosphate + 3 NADP(+) = geranylgeranyl diphosphate + 3 NADPH + 3 H(+)</text>
        <dbReference type="Rhea" id="RHEA:26229"/>
        <dbReference type="ChEBI" id="CHEBI:15378"/>
        <dbReference type="ChEBI" id="CHEBI:57533"/>
        <dbReference type="ChEBI" id="CHEBI:57783"/>
        <dbReference type="ChEBI" id="CHEBI:58349"/>
        <dbReference type="ChEBI" id="CHEBI:75434"/>
        <dbReference type="EC" id="1.3.1.83"/>
    </reaction>
</comment>
<sequence length="425" mass="45712">MKSLANAPTASATTLGPLPTSFGAAFFDAVVIGGGPAGATAALELAKAGYRTALIERGGRIKPCGGAIPPRLIQDFAIPRHLLKAEISSARMIAPSGRIVDMPIDNGFVGMVDRDEFDEFLRDRAAKAGAVRITGQFEALEDGHGGTRTIRLKAPSEINSPTGSHFAERIEARLVIGADGARSAVARQALPRQKPVPSVFAYHEIVASEGSSAEPAQGRAARCDVFYQGAISPDFYGWVFPHGETTSIGTGTAKKGYGLRKAVTDLRAASGYADAQTIRREGAPIPLKPLKRWDDGRNVVLAGDAAGVVAPASGEGIYYAMESARIVAEASIAFLATGKAEALKSARAKFMVDHGRIFMILGMLQSVWYRSDWLRERFVAICRDRDVQRLTWESYMHKRLSRASPAAHARILWQNIGHYLGWRPA</sequence>
<evidence type="ECO:0000256" key="6">
    <source>
        <dbReference type="ARBA" id="ARBA00023171"/>
    </source>
</evidence>
<dbReference type="Pfam" id="PF07992">
    <property type="entry name" value="Pyr_redox_2"/>
    <property type="match status" value="1"/>
</dbReference>
<evidence type="ECO:0000256" key="7">
    <source>
        <dbReference type="ARBA" id="ARBA00023444"/>
    </source>
</evidence>
<dbReference type="NCBIfam" id="TIGR02032">
    <property type="entry name" value="GG-red-SF"/>
    <property type="match status" value="1"/>
</dbReference>
<organism evidence="12 13">
    <name type="scientific">Fulvimarina manganoxydans</name>
    <dbReference type="NCBI Taxonomy" id="937218"/>
    <lineage>
        <taxon>Bacteria</taxon>
        <taxon>Pseudomonadati</taxon>
        <taxon>Pseudomonadota</taxon>
        <taxon>Alphaproteobacteria</taxon>
        <taxon>Hyphomicrobiales</taxon>
        <taxon>Aurantimonadaceae</taxon>
        <taxon>Fulvimarina</taxon>
    </lineage>
</organism>
<feature type="domain" description="FAD/NAD(P)-binding" evidence="11">
    <location>
        <begin position="28"/>
        <end position="88"/>
    </location>
</feature>
<keyword evidence="3" id="KW-0602">Photosynthesis</keyword>
<dbReference type="Pfam" id="PF01494">
    <property type="entry name" value="FAD_binding_3"/>
    <property type="match status" value="1"/>
</dbReference>
<keyword evidence="6" id="KW-0149">Chlorophyll biosynthesis</keyword>
<evidence type="ECO:0000256" key="5">
    <source>
        <dbReference type="ARBA" id="ARBA00023002"/>
    </source>
</evidence>
<evidence type="ECO:0000259" key="11">
    <source>
        <dbReference type="Pfam" id="PF07992"/>
    </source>
</evidence>
<evidence type="ECO:0000256" key="9">
    <source>
        <dbReference type="ARBA" id="ARBA00047837"/>
    </source>
</evidence>
<evidence type="ECO:0000259" key="10">
    <source>
        <dbReference type="Pfam" id="PF01494"/>
    </source>
</evidence>
<dbReference type="STRING" id="937218.SAMN06297251_13619"/>
<evidence type="ECO:0000256" key="2">
    <source>
        <dbReference type="ARBA" id="ARBA00012380"/>
    </source>
</evidence>
<keyword evidence="4" id="KW-0521">NADP</keyword>
<dbReference type="EC" id="1.3.1.83" evidence="2"/>
<dbReference type="OrthoDB" id="417034at2"/>
<dbReference type="RefSeq" id="WP_084413004.1">
    <property type="nucleotide sequence ID" value="NZ_FWXR01000036.1"/>
</dbReference>
<dbReference type="SUPFAM" id="SSF51905">
    <property type="entry name" value="FAD/NAD(P)-binding domain"/>
    <property type="match status" value="1"/>
</dbReference>
<evidence type="ECO:0000256" key="8">
    <source>
        <dbReference type="ARBA" id="ARBA00033069"/>
    </source>
</evidence>
<accession>A0A1W2EUG9</accession>
<dbReference type="PANTHER" id="PTHR42685">
    <property type="entry name" value="GERANYLGERANYL DIPHOSPHATE REDUCTASE"/>
    <property type="match status" value="1"/>
</dbReference>
<feature type="domain" description="FAD-binding" evidence="10">
    <location>
        <begin position="110"/>
        <end position="346"/>
    </location>
</feature>
<dbReference type="InterPro" id="IPR050407">
    <property type="entry name" value="Geranylgeranyl_reductase"/>
</dbReference>
<protein>
    <recommendedName>
        <fullName evidence="2">geranylgeranyl diphosphate reductase</fullName>
        <ecNumber evidence="2">1.3.1.83</ecNumber>
    </recommendedName>
    <alternativeName>
        <fullName evidence="8">Geranylgeranyl reductase</fullName>
    </alternativeName>
</protein>
<dbReference type="PANTHER" id="PTHR42685:SF4">
    <property type="entry name" value="GERANYLGERANYL DIPHOSPHATE REDUCTASE, CHLOROPLASTIC"/>
    <property type="match status" value="1"/>
</dbReference>
<dbReference type="InterPro" id="IPR002938">
    <property type="entry name" value="FAD-bd"/>
</dbReference>
<comment type="pathway">
    <text evidence="7">Porphyrin-containing compound metabolism.</text>
</comment>
<dbReference type="InterPro" id="IPR011777">
    <property type="entry name" value="Geranylgeranyl_Rdtase_fam"/>
</dbReference>
<gene>
    <name evidence="12" type="ORF">SAMN06297251_13619</name>
</gene>
<evidence type="ECO:0000256" key="1">
    <source>
        <dbReference type="ARBA" id="ARBA00006632"/>
    </source>
</evidence>
<evidence type="ECO:0000256" key="4">
    <source>
        <dbReference type="ARBA" id="ARBA00022857"/>
    </source>
</evidence>